<reference evidence="4" key="2">
    <citation type="submission" date="2025-08" db="UniProtKB">
        <authorList>
            <consortium name="RefSeq"/>
        </authorList>
    </citation>
    <scope>IDENTIFICATION</scope>
</reference>
<dbReference type="Gene3D" id="3.80.10.10">
    <property type="entry name" value="Ribonuclease Inhibitor"/>
    <property type="match status" value="3"/>
</dbReference>
<gene>
    <name evidence="4" type="primary">LOC107881112</name>
</gene>
<evidence type="ECO:0000313" key="3">
    <source>
        <dbReference type="Proteomes" id="UP000694861"/>
    </source>
</evidence>
<protein>
    <submittedName>
        <fullName evidence="4">Disease resistance protein At3g14460</fullName>
    </submittedName>
</protein>
<organism evidence="3 4">
    <name type="scientific">Prunus mume</name>
    <name type="common">Japanese apricot</name>
    <name type="synonym">Armeniaca mume</name>
    <dbReference type="NCBI Taxonomy" id="102107"/>
    <lineage>
        <taxon>Eukaryota</taxon>
        <taxon>Viridiplantae</taxon>
        <taxon>Streptophyta</taxon>
        <taxon>Embryophyta</taxon>
        <taxon>Tracheophyta</taxon>
        <taxon>Spermatophyta</taxon>
        <taxon>Magnoliopsida</taxon>
        <taxon>eudicotyledons</taxon>
        <taxon>Gunneridae</taxon>
        <taxon>Pentapetalae</taxon>
        <taxon>rosids</taxon>
        <taxon>fabids</taxon>
        <taxon>Rosales</taxon>
        <taxon>Rosaceae</taxon>
        <taxon>Amygdaloideae</taxon>
        <taxon>Amygdaleae</taxon>
        <taxon>Prunus</taxon>
    </lineage>
</organism>
<feature type="domain" description="Disease resistance protein At4g27190-like leucine-rich repeats" evidence="2">
    <location>
        <begin position="41"/>
        <end position="172"/>
    </location>
</feature>
<accession>A0ABM1LQL0</accession>
<dbReference type="Pfam" id="PF23247">
    <property type="entry name" value="LRR_RPS2"/>
    <property type="match status" value="1"/>
</dbReference>
<reference evidence="3" key="1">
    <citation type="journal article" date="2012" name="Nat. Commun.">
        <title>The genome of Prunus mume.</title>
        <authorList>
            <person name="Zhang Q."/>
            <person name="Chen W."/>
            <person name="Sun L."/>
            <person name="Zhao F."/>
            <person name="Huang B."/>
            <person name="Yang W."/>
            <person name="Tao Y."/>
            <person name="Wang J."/>
            <person name="Yuan Z."/>
            <person name="Fan G."/>
            <person name="Xing Z."/>
            <person name="Han C."/>
            <person name="Pan H."/>
            <person name="Zhong X."/>
            <person name="Shi W."/>
            <person name="Liang X."/>
            <person name="Du D."/>
            <person name="Sun F."/>
            <person name="Xu Z."/>
            <person name="Hao R."/>
            <person name="Lv T."/>
            <person name="Lv Y."/>
            <person name="Zheng Z."/>
            <person name="Sun M."/>
            <person name="Luo L."/>
            <person name="Cai M."/>
            <person name="Gao Y."/>
            <person name="Wang J."/>
            <person name="Yin Y."/>
            <person name="Xu X."/>
            <person name="Cheng T."/>
            <person name="Wang J."/>
        </authorList>
    </citation>
    <scope>NUCLEOTIDE SEQUENCE [LARGE SCALE GENOMIC DNA]</scope>
</reference>
<dbReference type="Proteomes" id="UP000694861">
    <property type="component" value="Linkage group LG5"/>
</dbReference>
<sequence>MVFPCLEKLDIENCPKLRKVPSHFPSMKNLMIEGNEELTCVPEGMLLKIEGMEIMDCEKLTCIAPNVFGCCASIGNLVVNKCPSLQSISDLHNFTSLRELSIGNCKRLESLVNNGLVSVVELLRIRDCNGLQSFSVLNLFTSLHKLSIENCERLESLLKIRDAPNLESLQSLDNFTSLSELVIVNCGKLKYLPSLISTSLKTLELGALWEELDFFLDLHLRTGTGSSQLQTLWFKGWPKLKSLPQQIQHFTSLTYLEMRDFDGVEAFPEWLGTLSLEGNASRYLWILYHDLFRGPEGMGTEREIDI</sequence>
<evidence type="ECO:0000256" key="1">
    <source>
        <dbReference type="ARBA" id="ARBA00022821"/>
    </source>
</evidence>
<dbReference type="InterPro" id="IPR057135">
    <property type="entry name" value="At4g27190-like_LRR"/>
</dbReference>
<proteinExistence type="predicted"/>
<keyword evidence="3" id="KW-1185">Reference proteome</keyword>
<evidence type="ECO:0000259" key="2">
    <source>
        <dbReference type="Pfam" id="PF23247"/>
    </source>
</evidence>
<dbReference type="PANTHER" id="PTHR36766">
    <property type="entry name" value="PLANT BROAD-SPECTRUM MILDEW RESISTANCE PROTEIN RPW8"/>
    <property type="match status" value="1"/>
</dbReference>
<dbReference type="SUPFAM" id="SSF52058">
    <property type="entry name" value="L domain-like"/>
    <property type="match status" value="1"/>
</dbReference>
<dbReference type="InterPro" id="IPR032675">
    <property type="entry name" value="LRR_dom_sf"/>
</dbReference>
<dbReference type="RefSeq" id="XP_016649687.1">
    <property type="nucleotide sequence ID" value="XM_016794201.1"/>
</dbReference>
<evidence type="ECO:0000313" key="4">
    <source>
        <dbReference type="RefSeq" id="XP_016649687.1"/>
    </source>
</evidence>
<dbReference type="PANTHER" id="PTHR36766:SF70">
    <property type="entry name" value="DISEASE RESISTANCE PROTEIN RGA4"/>
    <property type="match status" value="1"/>
</dbReference>
<dbReference type="GeneID" id="107881112"/>
<name>A0ABM1LQL0_PRUMU</name>
<keyword evidence="1" id="KW-0611">Plant defense</keyword>